<organism evidence="2 3">
    <name type="scientific">Trichonephila inaurata madagascariensis</name>
    <dbReference type="NCBI Taxonomy" id="2747483"/>
    <lineage>
        <taxon>Eukaryota</taxon>
        <taxon>Metazoa</taxon>
        <taxon>Ecdysozoa</taxon>
        <taxon>Arthropoda</taxon>
        <taxon>Chelicerata</taxon>
        <taxon>Arachnida</taxon>
        <taxon>Araneae</taxon>
        <taxon>Araneomorphae</taxon>
        <taxon>Entelegynae</taxon>
        <taxon>Araneoidea</taxon>
        <taxon>Nephilidae</taxon>
        <taxon>Trichonephila</taxon>
        <taxon>Trichonephila inaurata</taxon>
    </lineage>
</organism>
<proteinExistence type="predicted"/>
<protein>
    <submittedName>
        <fullName evidence="2">Uncharacterized protein</fullName>
    </submittedName>
</protein>
<dbReference type="OrthoDB" id="7669876at2759"/>
<evidence type="ECO:0000313" key="2">
    <source>
        <dbReference type="EMBL" id="GFY58281.1"/>
    </source>
</evidence>
<evidence type="ECO:0000256" key="1">
    <source>
        <dbReference type="SAM" id="MobiDB-lite"/>
    </source>
</evidence>
<keyword evidence="3" id="KW-1185">Reference proteome</keyword>
<dbReference type="Proteomes" id="UP000886998">
    <property type="component" value="Unassembled WGS sequence"/>
</dbReference>
<feature type="compositionally biased region" description="Polar residues" evidence="1">
    <location>
        <begin position="50"/>
        <end position="62"/>
    </location>
</feature>
<accession>A0A8X6XS31</accession>
<reference evidence="2" key="1">
    <citation type="submission" date="2020-08" db="EMBL/GenBank/DDBJ databases">
        <title>Multicomponent nature underlies the extraordinary mechanical properties of spider dragline silk.</title>
        <authorList>
            <person name="Kono N."/>
            <person name="Nakamura H."/>
            <person name="Mori M."/>
            <person name="Yoshida Y."/>
            <person name="Ohtoshi R."/>
            <person name="Malay A.D."/>
            <person name="Moran D.A.P."/>
            <person name="Tomita M."/>
            <person name="Numata K."/>
            <person name="Arakawa K."/>
        </authorList>
    </citation>
    <scope>NUCLEOTIDE SEQUENCE</scope>
</reference>
<sequence>MAKYRNICDNNSISLTNLPISSSSTPLLPNSLVGVSKTVIFDDGSSSLAEDIPSTSNSTALLPNTPIDVSESEDRESRNTSFDNKRICFFCGRDRKQIKDRFFKTLIRGKDIRRRDGVNCHRLSNSLASDAIYCVSNGTVKPSKHITLGMTVKSLTSSRKMIKILNRLGHCCNYNTLEELETEATISSVNHSQICPPDIIQSPSLSTGVAFDNFDRYVDTLTGKDTLHDTVGIIYQNVSDDHDIELNSSSISGNLDIPQPPTKRRRTFNEEIPELPSFSHQLQMLENLTPVENEPTLPANLPLIETIDLLYLLSHFLHVPNTPMWTGFNSKIIKDISPKQKVSYPTPINFSPRQT</sequence>
<dbReference type="AlphaFoldDB" id="A0A8X6XS31"/>
<comment type="caution">
    <text evidence="2">The sequence shown here is derived from an EMBL/GenBank/DDBJ whole genome shotgun (WGS) entry which is preliminary data.</text>
</comment>
<dbReference type="PANTHER" id="PTHR46704:SF1">
    <property type="entry name" value="TELOMERE LENGTH REGULATION PROTEIN TEL2 HOMOLOG"/>
    <property type="match status" value="1"/>
</dbReference>
<dbReference type="PANTHER" id="PTHR46704">
    <property type="entry name" value="CXC DOMAIN-CONTAINING PROTEIN-RELATED"/>
    <property type="match status" value="1"/>
</dbReference>
<name>A0A8X6XS31_9ARAC</name>
<feature type="region of interest" description="Disordered" evidence="1">
    <location>
        <begin position="50"/>
        <end position="78"/>
    </location>
</feature>
<evidence type="ECO:0000313" key="3">
    <source>
        <dbReference type="Proteomes" id="UP000886998"/>
    </source>
</evidence>
<gene>
    <name evidence="2" type="ORF">TNIN_444081</name>
</gene>
<dbReference type="EMBL" id="BMAV01011979">
    <property type="protein sequence ID" value="GFY58281.1"/>
    <property type="molecule type" value="Genomic_DNA"/>
</dbReference>